<reference evidence="2 3" key="1">
    <citation type="submission" date="2016-10" db="EMBL/GenBank/DDBJ databases">
        <authorList>
            <person name="de Groot N.N."/>
        </authorList>
    </citation>
    <scope>NUCLEOTIDE SEQUENCE [LARGE SCALE GENOMIC DNA]</scope>
    <source>
        <strain evidence="2 3">DSM 16213</strain>
    </source>
</reference>
<accession>A0A1H8JTY0</accession>
<dbReference type="Gene3D" id="1.25.40.10">
    <property type="entry name" value="Tetratricopeptide repeat domain"/>
    <property type="match status" value="1"/>
</dbReference>
<keyword evidence="3" id="KW-1185">Reference proteome</keyword>
<dbReference type="Proteomes" id="UP000199585">
    <property type="component" value="Unassembled WGS sequence"/>
</dbReference>
<dbReference type="STRING" id="245187.SAMN04488003_14310"/>
<dbReference type="AlphaFoldDB" id="A0A1H8JTY0"/>
<evidence type="ECO:0000313" key="3">
    <source>
        <dbReference type="Proteomes" id="UP000199585"/>
    </source>
</evidence>
<dbReference type="OrthoDB" id="7684399at2"/>
<name>A0A1H8JTY0_9RHOB</name>
<evidence type="ECO:0000256" key="1">
    <source>
        <dbReference type="SAM" id="SignalP"/>
    </source>
</evidence>
<sequence>MTHRTALSLAATLALCLTLPAAGAAQDLATAQRLLDDGNSVAAAAMADILMTADPDDAAALIVAAQAARDLEQPDATIALASRAFRTAPDDTTRYVAARLVAIGHAALDQDTRAQFWLRRARQLAPDAANAQSVAEDYAFLRDRNPLSVDLNFGISPSSNINNGSRADRVRIGQFETILSESAKPLSGLQYDAGVALRYRLTATETEATFATFDLRTTTYTLSTDARDGLQRDFDATQDLGLPTGDLPRDGSDFAYTTASVGLVHNRIFRLGAAPTRLSLTLGHSWYGGDPYQTSVTFGAGQAFATSERQQFRLDLTLRQDITADTFREVIAVGGDGVARERIAGRDVASAGLALSYARVVGQDHLLSVSATHRISRSDASERDFTAWQVGAGFDLATPVLGTRFGFGLQLEERVFGDSIFVARERRDRTVTAQVAGLLDAVEVYGFNPAVTIAVGRTLSEAARFDTEFATLGFDLRSAF</sequence>
<feature type="chain" id="PRO_5011565373" description="Tetratricopeptide repeat-containing protein" evidence="1">
    <location>
        <begin position="25"/>
        <end position="480"/>
    </location>
</feature>
<dbReference type="SUPFAM" id="SSF48452">
    <property type="entry name" value="TPR-like"/>
    <property type="match status" value="1"/>
</dbReference>
<gene>
    <name evidence="2" type="ORF">SAMN04488003_14310</name>
</gene>
<evidence type="ECO:0000313" key="2">
    <source>
        <dbReference type="EMBL" id="SEN84204.1"/>
    </source>
</evidence>
<proteinExistence type="predicted"/>
<organism evidence="2 3">
    <name type="scientific">Loktanella fryxellensis</name>
    <dbReference type="NCBI Taxonomy" id="245187"/>
    <lineage>
        <taxon>Bacteria</taxon>
        <taxon>Pseudomonadati</taxon>
        <taxon>Pseudomonadota</taxon>
        <taxon>Alphaproteobacteria</taxon>
        <taxon>Rhodobacterales</taxon>
        <taxon>Roseobacteraceae</taxon>
        <taxon>Loktanella</taxon>
    </lineage>
</organism>
<evidence type="ECO:0008006" key="4">
    <source>
        <dbReference type="Google" id="ProtNLM"/>
    </source>
</evidence>
<dbReference type="InterPro" id="IPR011990">
    <property type="entry name" value="TPR-like_helical_dom_sf"/>
</dbReference>
<protein>
    <recommendedName>
        <fullName evidence="4">Tetratricopeptide repeat-containing protein</fullName>
    </recommendedName>
</protein>
<feature type="signal peptide" evidence="1">
    <location>
        <begin position="1"/>
        <end position="24"/>
    </location>
</feature>
<dbReference type="EMBL" id="FOCI01000043">
    <property type="protein sequence ID" value="SEN84204.1"/>
    <property type="molecule type" value="Genomic_DNA"/>
</dbReference>
<keyword evidence="1" id="KW-0732">Signal</keyword>
<dbReference type="RefSeq" id="WP_089905818.1">
    <property type="nucleotide sequence ID" value="NZ_FOCI01000043.1"/>
</dbReference>